<accession>A0ABD0YBT3</accession>
<organism evidence="1 2">
    <name type="scientific">Ranatra chinensis</name>
    <dbReference type="NCBI Taxonomy" id="642074"/>
    <lineage>
        <taxon>Eukaryota</taxon>
        <taxon>Metazoa</taxon>
        <taxon>Ecdysozoa</taxon>
        <taxon>Arthropoda</taxon>
        <taxon>Hexapoda</taxon>
        <taxon>Insecta</taxon>
        <taxon>Pterygota</taxon>
        <taxon>Neoptera</taxon>
        <taxon>Paraneoptera</taxon>
        <taxon>Hemiptera</taxon>
        <taxon>Heteroptera</taxon>
        <taxon>Panheteroptera</taxon>
        <taxon>Nepomorpha</taxon>
        <taxon>Nepidae</taxon>
        <taxon>Ranatrinae</taxon>
        <taxon>Ranatra</taxon>
    </lineage>
</organism>
<dbReference type="EMBL" id="JBFDAA010000019">
    <property type="protein sequence ID" value="KAL1115708.1"/>
    <property type="molecule type" value="Genomic_DNA"/>
</dbReference>
<name>A0ABD0YBT3_9HEMI</name>
<gene>
    <name evidence="1" type="ORF">AAG570_005998</name>
</gene>
<keyword evidence="2" id="KW-1185">Reference proteome</keyword>
<proteinExistence type="predicted"/>
<protein>
    <submittedName>
        <fullName evidence="1">Uncharacterized protein</fullName>
    </submittedName>
</protein>
<reference evidence="1 2" key="1">
    <citation type="submission" date="2024-07" db="EMBL/GenBank/DDBJ databases">
        <title>Chromosome-level genome assembly of the water stick insect Ranatra chinensis (Heteroptera: Nepidae).</title>
        <authorList>
            <person name="Liu X."/>
        </authorList>
    </citation>
    <scope>NUCLEOTIDE SEQUENCE [LARGE SCALE GENOMIC DNA]</scope>
    <source>
        <strain evidence="1">Cailab_2021Rc</strain>
        <tissue evidence="1">Muscle</tissue>
    </source>
</reference>
<evidence type="ECO:0000313" key="2">
    <source>
        <dbReference type="Proteomes" id="UP001558652"/>
    </source>
</evidence>
<comment type="caution">
    <text evidence="1">The sequence shown here is derived from an EMBL/GenBank/DDBJ whole genome shotgun (WGS) entry which is preliminary data.</text>
</comment>
<dbReference type="Proteomes" id="UP001558652">
    <property type="component" value="Unassembled WGS sequence"/>
</dbReference>
<sequence length="308" mass="34857">MDMDPPAPPTDTLEADYIGCLSAVAKLPPFWRDPLRVDSLDGEPSLVAALSLRTTGRVIRGVGQVLPVLVFCHGMLPRRAISSSAEESHVGSERSFLHVLRRTVEKPEETSSNMMPETSPAVSSTKVYCRSLWAFLWECGCFRSGIAVRLCLWMLRRTPLSEGRECEGLVERVDRKKWDRVDRENDKAADRWDKVYSGDLVFFRIRYKRWENDPQFVELFVVVRKMSRYSLQVRNPTTERLPSSNWPTAGNKRDGLGAAFRRGGETAHPLRDLVRGGSVSLARAGAEWGQTSESREEMLLAQENKETL</sequence>
<dbReference type="AlphaFoldDB" id="A0ABD0YBT3"/>
<evidence type="ECO:0000313" key="1">
    <source>
        <dbReference type="EMBL" id="KAL1115708.1"/>
    </source>
</evidence>